<proteinExistence type="predicted"/>
<reference evidence="2 3" key="1">
    <citation type="submission" date="2015-11" db="EMBL/GenBank/DDBJ databases">
        <title>Draft genome sequences of new species of the genus Lactobacillus isolated from orchardgrass silage.</title>
        <authorList>
            <person name="Tohno M."/>
            <person name="Tanizawa Y."/>
            <person name="Arita M."/>
        </authorList>
    </citation>
    <scope>NUCLEOTIDE SEQUENCE [LARGE SCALE GENOMIC DNA]</scope>
    <source>
        <strain evidence="2 3">IWT25</strain>
    </source>
</reference>
<dbReference type="EMBL" id="BCMI01000005">
    <property type="protein sequence ID" value="GAX05404.1"/>
    <property type="molecule type" value="Genomic_DNA"/>
</dbReference>
<dbReference type="InterPro" id="IPR010359">
    <property type="entry name" value="IrrE_HExxH"/>
</dbReference>
<dbReference type="Pfam" id="PF06114">
    <property type="entry name" value="Peptidase_M78"/>
    <property type="match status" value="1"/>
</dbReference>
<feature type="domain" description="IrrE N-terminal-like" evidence="1">
    <location>
        <begin position="28"/>
        <end position="110"/>
    </location>
</feature>
<evidence type="ECO:0000259" key="1">
    <source>
        <dbReference type="Pfam" id="PF06114"/>
    </source>
</evidence>
<dbReference type="Gene3D" id="1.10.10.2910">
    <property type="match status" value="1"/>
</dbReference>
<evidence type="ECO:0000313" key="3">
    <source>
        <dbReference type="Proteomes" id="UP000198414"/>
    </source>
</evidence>
<accession>A0A1Z5IUG6</accession>
<dbReference type="AlphaFoldDB" id="A0A1Z5IUG6"/>
<sequence length="141" mass="16312">MSRRFINQATQIVTHRYHTADPFAIAEKLNVEVDWKFLGESPLGKTVYDKKDPIVILNKSLRDSPMRYFTMAHELGHVILQEGLVGYYCLNNWTHSEMENEANEFAVSLLAQLYIEENDRLPSNFVELTRTYGMPGNETLD</sequence>
<evidence type="ECO:0000313" key="2">
    <source>
        <dbReference type="EMBL" id="GAX05404.1"/>
    </source>
</evidence>
<dbReference type="OrthoDB" id="9816277at2"/>
<name>A0A1Z5IUG6_9LACO</name>
<dbReference type="Proteomes" id="UP000198414">
    <property type="component" value="Unassembled WGS sequence"/>
</dbReference>
<gene>
    <name evidence="2" type="ORF">IWT25_00708</name>
</gene>
<protein>
    <submittedName>
        <fullName evidence="2">Prophage protein</fullName>
    </submittedName>
</protein>
<comment type="caution">
    <text evidence="2">The sequence shown here is derived from an EMBL/GenBank/DDBJ whole genome shotgun (WGS) entry which is preliminary data.</text>
</comment>
<dbReference type="RefSeq" id="WP_089120713.1">
    <property type="nucleotide sequence ID" value="NZ_BCMI01000005.1"/>
</dbReference>
<organism evidence="2 3">
    <name type="scientific">Secundilactobacillus pentosiphilus</name>
    <dbReference type="NCBI Taxonomy" id="1714682"/>
    <lineage>
        <taxon>Bacteria</taxon>
        <taxon>Bacillati</taxon>
        <taxon>Bacillota</taxon>
        <taxon>Bacilli</taxon>
        <taxon>Lactobacillales</taxon>
        <taxon>Lactobacillaceae</taxon>
        <taxon>Secundilactobacillus</taxon>
    </lineage>
</organism>